<evidence type="ECO:0000259" key="4">
    <source>
        <dbReference type="Pfam" id="PF26580"/>
    </source>
</evidence>
<gene>
    <name evidence="5" type="ORF">O3I_023430</name>
</gene>
<organism evidence="5 6">
    <name type="scientific">Nocardia brasiliensis (strain ATCC 700358 / HUJEG-1)</name>
    <dbReference type="NCBI Taxonomy" id="1133849"/>
    <lineage>
        <taxon>Bacteria</taxon>
        <taxon>Bacillati</taxon>
        <taxon>Actinomycetota</taxon>
        <taxon>Actinomycetes</taxon>
        <taxon>Mycobacteriales</taxon>
        <taxon>Nocardiaceae</taxon>
        <taxon>Nocardia</taxon>
    </lineage>
</organism>
<evidence type="ECO:0000313" key="5">
    <source>
        <dbReference type="EMBL" id="AFU02641.1"/>
    </source>
</evidence>
<feature type="domain" description="Low molecular weight antigen MTB12-like C-terminal" evidence="4">
    <location>
        <begin position="125"/>
        <end position="226"/>
    </location>
</feature>
<dbReference type="Pfam" id="PF00144">
    <property type="entry name" value="Beta-lactamase"/>
    <property type="match status" value="1"/>
</dbReference>
<dbReference type="KEGG" id="nbr:O3I_023430"/>
<reference evidence="5 6" key="1">
    <citation type="journal article" date="2012" name="J. Bacteriol.">
        <title>Complete genome sequence of Nocardia brasiliensis HUJEG-1.</title>
        <authorList>
            <person name="Vera-Cabrera L."/>
            <person name="Ortiz-Lopez R."/>
            <person name="Elizondo-Gonzalez R."/>
            <person name="Perez-Maya A.A."/>
            <person name="Ocampo-Candiani J."/>
        </authorList>
    </citation>
    <scope>NUCLEOTIDE SEQUENCE [LARGE SCALE GENOMIC DNA]</scope>
    <source>
        <strain evidence="6">ATCC 700358</strain>
    </source>
</reference>
<sequence length="237" mass="25722">MVSSVTDLASYAQSLGRGRLLRPESFEAQTSFVEGTSFGSTFEYGLGLMRAGSWLGHTGSVLGYTAITMYLPERRVSVAITVNQNTFPVRRLYVDANLIWADIVDELYPGTLSAPDETETVPNPPLPESADLTARLRAALDPATPAAGRQLRIADTDADPELFAKVAQVYASYKIAVTVDKVTEIGPARMLATTQTTPPYGNTPMVIPFYAVDGTWQISTEWACQQIFDEVESLACA</sequence>
<dbReference type="STRING" id="1133849.O3I_023430"/>
<dbReference type="InterPro" id="IPR012338">
    <property type="entry name" value="Beta-lactam/transpept-like"/>
</dbReference>
<accession>K0F526</accession>
<dbReference type="Gene3D" id="3.40.710.10">
    <property type="entry name" value="DD-peptidase/beta-lactamase superfamily"/>
    <property type="match status" value="1"/>
</dbReference>
<dbReference type="AlphaFoldDB" id="K0F526"/>
<evidence type="ECO:0000256" key="2">
    <source>
        <dbReference type="ARBA" id="ARBA00093774"/>
    </source>
</evidence>
<dbReference type="SUPFAM" id="SSF56601">
    <property type="entry name" value="beta-lactamase/transpeptidase-like"/>
    <property type="match status" value="1"/>
</dbReference>
<proteinExistence type="inferred from homology"/>
<protein>
    <submittedName>
        <fullName evidence="5">Beta-lactamase</fullName>
    </submittedName>
</protein>
<comment type="similarity">
    <text evidence="2">Belongs to the MTB12 family.</text>
</comment>
<feature type="domain" description="Beta-lactamase-related" evidence="3">
    <location>
        <begin position="1"/>
        <end position="91"/>
    </location>
</feature>
<dbReference type="Pfam" id="PF26580">
    <property type="entry name" value="Mtb12_C"/>
    <property type="match status" value="1"/>
</dbReference>
<dbReference type="EMBL" id="CP003876">
    <property type="protein sequence ID" value="AFU02641.1"/>
    <property type="molecule type" value="Genomic_DNA"/>
</dbReference>
<dbReference type="Proteomes" id="UP000006304">
    <property type="component" value="Chromosome"/>
</dbReference>
<evidence type="ECO:0000313" key="6">
    <source>
        <dbReference type="Proteomes" id="UP000006304"/>
    </source>
</evidence>
<keyword evidence="6" id="KW-1185">Reference proteome</keyword>
<dbReference type="HOGENOM" id="CLU_1169697_0_0_11"/>
<evidence type="ECO:0000259" key="3">
    <source>
        <dbReference type="Pfam" id="PF00144"/>
    </source>
</evidence>
<keyword evidence="1" id="KW-0732">Signal</keyword>
<dbReference type="eggNOG" id="COG1680">
    <property type="taxonomic scope" value="Bacteria"/>
</dbReference>
<dbReference type="InterPro" id="IPR001466">
    <property type="entry name" value="Beta-lactam-related"/>
</dbReference>
<evidence type="ECO:0000256" key="1">
    <source>
        <dbReference type="ARBA" id="ARBA00022729"/>
    </source>
</evidence>
<name>K0F526_NOCB7</name>
<dbReference type="InterPro" id="IPR058644">
    <property type="entry name" value="Mtb12-like_C"/>
</dbReference>